<gene>
    <name evidence="1" type="ORF">SARC_09531</name>
</gene>
<sequence>MHFNLLRIHSKRGRSVSPKVAKNGCPPHHELDACSDRISLVKSNDKLQRPNKITSRIGAAIPPSGARKSKERVVEAPAVPEYIVNQVNDDLRWAKFLEEQRAIVQERLGQQQQKECDTKSSR</sequence>
<accession>A0A0L0FMP0</accession>
<dbReference type="EMBL" id="KQ242576">
    <property type="protein sequence ID" value="KNC78020.1"/>
    <property type="molecule type" value="Genomic_DNA"/>
</dbReference>
<organism evidence="1 2">
    <name type="scientific">Sphaeroforma arctica JP610</name>
    <dbReference type="NCBI Taxonomy" id="667725"/>
    <lineage>
        <taxon>Eukaryota</taxon>
        <taxon>Ichthyosporea</taxon>
        <taxon>Ichthyophonida</taxon>
        <taxon>Sphaeroforma</taxon>
    </lineage>
</organism>
<evidence type="ECO:0000313" key="1">
    <source>
        <dbReference type="EMBL" id="KNC78020.1"/>
    </source>
</evidence>
<dbReference type="Proteomes" id="UP000054560">
    <property type="component" value="Unassembled WGS sequence"/>
</dbReference>
<proteinExistence type="predicted"/>
<dbReference type="GeneID" id="25910035"/>
<dbReference type="AlphaFoldDB" id="A0A0L0FMP0"/>
<evidence type="ECO:0000313" key="2">
    <source>
        <dbReference type="Proteomes" id="UP000054560"/>
    </source>
</evidence>
<name>A0A0L0FMP0_9EUKA</name>
<keyword evidence="2" id="KW-1185">Reference proteome</keyword>
<protein>
    <submittedName>
        <fullName evidence="1">Uncharacterized protein</fullName>
    </submittedName>
</protein>
<dbReference type="RefSeq" id="XP_014151922.1">
    <property type="nucleotide sequence ID" value="XM_014296447.1"/>
</dbReference>
<reference evidence="1 2" key="1">
    <citation type="submission" date="2011-02" db="EMBL/GenBank/DDBJ databases">
        <title>The Genome Sequence of Sphaeroforma arctica JP610.</title>
        <authorList>
            <consortium name="The Broad Institute Genome Sequencing Platform"/>
            <person name="Russ C."/>
            <person name="Cuomo C."/>
            <person name="Young S.K."/>
            <person name="Zeng Q."/>
            <person name="Gargeya S."/>
            <person name="Alvarado L."/>
            <person name="Berlin A."/>
            <person name="Chapman S.B."/>
            <person name="Chen Z."/>
            <person name="Freedman E."/>
            <person name="Gellesch M."/>
            <person name="Goldberg J."/>
            <person name="Griggs A."/>
            <person name="Gujja S."/>
            <person name="Heilman E."/>
            <person name="Heiman D."/>
            <person name="Howarth C."/>
            <person name="Mehta T."/>
            <person name="Neiman D."/>
            <person name="Pearson M."/>
            <person name="Roberts A."/>
            <person name="Saif S."/>
            <person name="Shea T."/>
            <person name="Shenoy N."/>
            <person name="Sisk P."/>
            <person name="Stolte C."/>
            <person name="Sykes S."/>
            <person name="White J."/>
            <person name="Yandava C."/>
            <person name="Burger G."/>
            <person name="Gray M.W."/>
            <person name="Holland P.W.H."/>
            <person name="King N."/>
            <person name="Lang F.B.F."/>
            <person name="Roger A.J."/>
            <person name="Ruiz-Trillo I."/>
            <person name="Haas B."/>
            <person name="Nusbaum C."/>
            <person name="Birren B."/>
        </authorList>
    </citation>
    <scope>NUCLEOTIDE SEQUENCE [LARGE SCALE GENOMIC DNA]</scope>
    <source>
        <strain evidence="1 2">JP610</strain>
    </source>
</reference>